<dbReference type="Proteomes" id="UP000230233">
    <property type="component" value="Chromosome V"/>
</dbReference>
<dbReference type="Gene3D" id="1.10.260.40">
    <property type="entry name" value="lambda repressor-like DNA-binding domains"/>
    <property type="match status" value="1"/>
</dbReference>
<evidence type="ECO:0000256" key="1">
    <source>
        <dbReference type="SAM" id="MobiDB-lite"/>
    </source>
</evidence>
<feature type="region of interest" description="Disordered" evidence="1">
    <location>
        <begin position="294"/>
        <end position="316"/>
    </location>
</feature>
<dbReference type="PROSITE" id="PS51936">
    <property type="entry name" value="POU_4"/>
    <property type="match status" value="1"/>
</dbReference>
<comment type="caution">
    <text evidence="3">The sequence shown here is derived from an EMBL/GenBank/DDBJ whole genome shotgun (WGS) entry which is preliminary data.</text>
</comment>
<dbReference type="GO" id="GO:0003677">
    <property type="term" value="F:DNA binding"/>
    <property type="evidence" value="ECO:0007669"/>
    <property type="project" value="InterPro"/>
</dbReference>
<name>A0A2G5TNN3_9PELO</name>
<proteinExistence type="predicted"/>
<protein>
    <recommendedName>
        <fullName evidence="2">POU-specific atypical domain-containing protein</fullName>
    </recommendedName>
</protein>
<keyword evidence="4" id="KW-1185">Reference proteome</keyword>
<dbReference type="AlphaFoldDB" id="A0A2G5TNN3"/>
<sequence length="567" mass="64312">MEPPSLYQNSLYAHLYFTGITPNQVAENLDSIRKQMNWQKRSQSGINQSSNGSLPALQWTSGQTHQQTGPIGNPWTPTAQSNISTGNLRIARTHPWLQTREQLAAHMATQMANRRSNQQYLQDCNNYPGLMQPGLSMPAQNSGNIAGGPMVLPVNRNQYHQQMELIRGTSPGPKTSSELEHERMMTSNPNRAVNGYPFLQTDPVQIRNQQMNIQMARNTPSPRLQYALFQQEVQKCQQANRSAGTNLTGRASPIPYVTTDQLSLLMTHYPQLCPQRQGSPKMCQEQYSPYDCPLRNRNSGSDDSGNVSMASPTNQSPVEALTWPAQLPRDPQSKLEYQTSPILRSMSNPTAPTLLECHNSLENPGPVRRCRTYQELQSSAAPYNIQTHRTKSLGSTVRSMREEVPERPKINFLDPTNLEAEIASHQEMHPALLVTAIATFMTKNTIARWQVADMTETHHFYIKWFLEGNHKDVNPQCKTIFITWYLNCKKYPGKLRIYKTYPRIRPTAGMSYSKAQLALLVAEFSRDKKLTDAQIAENINKKVRSTTRTIPMTAKLVKQWFRTKKPK</sequence>
<feature type="region of interest" description="Disordered" evidence="1">
    <location>
        <begin position="40"/>
        <end position="82"/>
    </location>
</feature>
<evidence type="ECO:0000259" key="2">
    <source>
        <dbReference type="PROSITE" id="PS51936"/>
    </source>
</evidence>
<dbReference type="InterPro" id="IPR044869">
    <property type="entry name" value="HNF-1_POU"/>
</dbReference>
<feature type="compositionally biased region" description="Polar residues" evidence="1">
    <location>
        <begin position="58"/>
        <end position="82"/>
    </location>
</feature>
<gene>
    <name evidence="3" type="primary">Cnig_chr_V.g20683</name>
    <name evidence="3" type="ORF">B9Z55_020683</name>
</gene>
<dbReference type="OrthoDB" id="10502066at2759"/>
<evidence type="ECO:0000313" key="4">
    <source>
        <dbReference type="Proteomes" id="UP000230233"/>
    </source>
</evidence>
<accession>A0A2G5TNN3</accession>
<feature type="domain" description="POU-specific atypical" evidence="2">
    <location>
        <begin position="405"/>
        <end position="501"/>
    </location>
</feature>
<reference evidence="4" key="1">
    <citation type="submission" date="2017-10" db="EMBL/GenBank/DDBJ databases">
        <title>Rapid genome shrinkage in a self-fertile nematode reveals novel sperm competition proteins.</title>
        <authorList>
            <person name="Yin D."/>
            <person name="Schwarz E.M."/>
            <person name="Thomas C.G."/>
            <person name="Felde R.L."/>
            <person name="Korf I.F."/>
            <person name="Cutter A.D."/>
            <person name="Schartner C.M."/>
            <person name="Ralston E.J."/>
            <person name="Meyer B.J."/>
            <person name="Haag E.S."/>
        </authorList>
    </citation>
    <scope>NUCLEOTIDE SEQUENCE [LARGE SCALE GENOMIC DNA]</scope>
    <source>
        <strain evidence="4">JU1422</strain>
    </source>
</reference>
<dbReference type="InterPro" id="IPR010982">
    <property type="entry name" value="Lambda_DNA-bd_dom_sf"/>
</dbReference>
<evidence type="ECO:0000313" key="3">
    <source>
        <dbReference type="EMBL" id="PIC28919.1"/>
    </source>
</evidence>
<feature type="compositionally biased region" description="Low complexity" evidence="1">
    <location>
        <begin position="42"/>
        <end position="53"/>
    </location>
</feature>
<feature type="compositionally biased region" description="Polar residues" evidence="1">
    <location>
        <begin position="296"/>
        <end position="316"/>
    </location>
</feature>
<dbReference type="EMBL" id="PDUG01000005">
    <property type="protein sequence ID" value="PIC28919.1"/>
    <property type="molecule type" value="Genomic_DNA"/>
</dbReference>
<dbReference type="GO" id="GO:0005634">
    <property type="term" value="C:nucleus"/>
    <property type="evidence" value="ECO:0007669"/>
    <property type="project" value="UniProtKB-ARBA"/>
</dbReference>
<organism evidence="3 4">
    <name type="scientific">Caenorhabditis nigoni</name>
    <dbReference type="NCBI Taxonomy" id="1611254"/>
    <lineage>
        <taxon>Eukaryota</taxon>
        <taxon>Metazoa</taxon>
        <taxon>Ecdysozoa</taxon>
        <taxon>Nematoda</taxon>
        <taxon>Chromadorea</taxon>
        <taxon>Rhabditida</taxon>
        <taxon>Rhabditina</taxon>
        <taxon>Rhabditomorpha</taxon>
        <taxon>Rhabditoidea</taxon>
        <taxon>Rhabditidae</taxon>
        <taxon>Peloderinae</taxon>
        <taxon>Caenorhabditis</taxon>
    </lineage>
</organism>